<dbReference type="RefSeq" id="WP_058919144.1">
    <property type="nucleotide sequence ID" value="NZ_JBHSQC010000015.1"/>
</dbReference>
<protein>
    <submittedName>
        <fullName evidence="1">Uncharacterized protein</fullName>
    </submittedName>
</protein>
<sequence>MYLKNKDNTHFVPAVVDDVRVHDFIANLKSTVKNFPITDFESVNDIINSLRSQFAGLFQNLLQREMTLTESKTLYDLNTVSDKMHGMIDSMSSTNKEVLAMLSSTLFVTHEITQKLMDTLSISDFRVLIHNKIGMIRFIESLGFTGDDDPFSDEYQRTLQTSKQYLKISQDIFDEHGNLIRYPDSETINSAFEFRVVKTQESIGQIDINDDDLPFNYLTRYQY</sequence>
<dbReference type="EMBL" id="JBHUFF010000008">
    <property type="protein sequence ID" value="MFD1798737.1"/>
    <property type="molecule type" value="Genomic_DNA"/>
</dbReference>
<dbReference type="Proteomes" id="UP001597285">
    <property type="component" value="Unassembled WGS sequence"/>
</dbReference>
<accession>A0ABW4NK57</accession>
<reference evidence="2" key="1">
    <citation type="journal article" date="2019" name="Int. J. Syst. Evol. Microbiol.">
        <title>The Global Catalogue of Microorganisms (GCM) 10K type strain sequencing project: providing services to taxonomists for standard genome sequencing and annotation.</title>
        <authorList>
            <consortium name="The Broad Institute Genomics Platform"/>
            <consortium name="The Broad Institute Genome Sequencing Center for Infectious Disease"/>
            <person name="Wu L."/>
            <person name="Ma J."/>
        </authorList>
    </citation>
    <scope>NUCLEOTIDE SEQUENCE [LARGE SCALE GENOMIC DNA]</scope>
    <source>
        <strain evidence="2">KCTC 42143</strain>
    </source>
</reference>
<evidence type="ECO:0000313" key="2">
    <source>
        <dbReference type="Proteomes" id="UP001597285"/>
    </source>
</evidence>
<name>A0ABW4NK57_9LACT</name>
<gene>
    <name evidence="1" type="ORF">ACFSBK_02540</name>
</gene>
<proteinExistence type="predicted"/>
<organism evidence="1 2">
    <name type="scientific">Carnobacterium antarcticum</name>
    <dbReference type="NCBI Taxonomy" id="2126436"/>
    <lineage>
        <taxon>Bacteria</taxon>
        <taxon>Bacillati</taxon>
        <taxon>Bacillota</taxon>
        <taxon>Bacilli</taxon>
        <taxon>Lactobacillales</taxon>
        <taxon>Carnobacteriaceae</taxon>
        <taxon>Carnobacterium</taxon>
    </lineage>
</organism>
<comment type="caution">
    <text evidence="1">The sequence shown here is derived from an EMBL/GenBank/DDBJ whole genome shotgun (WGS) entry which is preliminary data.</text>
</comment>
<evidence type="ECO:0000313" key="1">
    <source>
        <dbReference type="EMBL" id="MFD1798737.1"/>
    </source>
</evidence>
<keyword evidence="2" id="KW-1185">Reference proteome</keyword>